<keyword evidence="1" id="KW-0472">Membrane</keyword>
<feature type="transmembrane region" description="Helical" evidence="1">
    <location>
        <begin position="12"/>
        <end position="32"/>
    </location>
</feature>
<organism evidence="2">
    <name type="scientific">Acidobacterium capsulatum</name>
    <dbReference type="NCBI Taxonomy" id="33075"/>
    <lineage>
        <taxon>Bacteria</taxon>
        <taxon>Pseudomonadati</taxon>
        <taxon>Acidobacteriota</taxon>
        <taxon>Terriglobia</taxon>
        <taxon>Terriglobales</taxon>
        <taxon>Acidobacteriaceae</taxon>
        <taxon>Acidobacterium</taxon>
    </lineage>
</organism>
<evidence type="ECO:0000256" key="1">
    <source>
        <dbReference type="SAM" id="Phobius"/>
    </source>
</evidence>
<keyword evidence="1" id="KW-1133">Transmembrane helix</keyword>
<proteinExistence type="predicted"/>
<name>A0A7V4XSS3_9BACT</name>
<sequence length="198" mass="21362">MALKLGTEDKKKVAIAATLGIIVVGLVIWEMYHFFLSPSPVPAPPPAAIASVGAAANGQRAERIPVNLSKLDPTLHPEVMAEAESLRYTGSGRNIFSMNSAPPANIEQVKGPVRPVQQQVAQGPSGPPPPPPIDLQFFGYEARGTMRKAFLLHGNNIFIASEGEVVDHRYKVVKILPLSVQVTDLLYNHTESLPLTRS</sequence>
<keyword evidence="1" id="KW-0812">Transmembrane</keyword>
<dbReference type="AlphaFoldDB" id="A0A7V4XSS3"/>
<accession>A0A7V4XSS3</accession>
<protein>
    <submittedName>
        <fullName evidence="2">Uncharacterized protein</fullName>
    </submittedName>
</protein>
<reference evidence="2" key="1">
    <citation type="journal article" date="2020" name="mSystems">
        <title>Genome- and Community-Level Interaction Insights into Carbon Utilization and Element Cycling Functions of Hydrothermarchaeota in Hydrothermal Sediment.</title>
        <authorList>
            <person name="Zhou Z."/>
            <person name="Liu Y."/>
            <person name="Xu W."/>
            <person name="Pan J."/>
            <person name="Luo Z.H."/>
            <person name="Li M."/>
        </authorList>
    </citation>
    <scope>NUCLEOTIDE SEQUENCE [LARGE SCALE GENOMIC DNA]</scope>
    <source>
        <strain evidence="2">SpSt-855</strain>
    </source>
</reference>
<gene>
    <name evidence="2" type="ORF">ENW50_07090</name>
</gene>
<comment type="caution">
    <text evidence="2">The sequence shown here is derived from an EMBL/GenBank/DDBJ whole genome shotgun (WGS) entry which is preliminary data.</text>
</comment>
<dbReference type="EMBL" id="DTKL01000041">
    <property type="protein sequence ID" value="HGY94436.1"/>
    <property type="molecule type" value="Genomic_DNA"/>
</dbReference>
<evidence type="ECO:0000313" key="2">
    <source>
        <dbReference type="EMBL" id="HGY94436.1"/>
    </source>
</evidence>